<dbReference type="RefSeq" id="WP_253235927.1">
    <property type="nucleotide sequence ID" value="NZ_JAMYJR010000002.1"/>
</dbReference>
<dbReference type="EMBL" id="JAMYJR010000002">
    <property type="protein sequence ID" value="MCO8269803.1"/>
    <property type="molecule type" value="Genomic_DNA"/>
</dbReference>
<organism evidence="2 3">
    <name type="scientific">Paractinoplanes aksuensis</name>
    <dbReference type="NCBI Taxonomy" id="2939490"/>
    <lineage>
        <taxon>Bacteria</taxon>
        <taxon>Bacillati</taxon>
        <taxon>Actinomycetota</taxon>
        <taxon>Actinomycetes</taxon>
        <taxon>Micromonosporales</taxon>
        <taxon>Micromonosporaceae</taxon>
        <taxon>Paractinoplanes</taxon>
    </lineage>
</organism>
<keyword evidence="1" id="KW-0732">Signal</keyword>
<evidence type="ECO:0000313" key="3">
    <source>
        <dbReference type="Proteomes" id="UP001523369"/>
    </source>
</evidence>
<comment type="caution">
    <text evidence="2">The sequence shown here is derived from an EMBL/GenBank/DDBJ whole genome shotgun (WGS) entry which is preliminary data.</text>
</comment>
<protein>
    <submittedName>
        <fullName evidence="2">Uncharacterized protein</fullName>
    </submittedName>
</protein>
<reference evidence="2 3" key="1">
    <citation type="submission" date="2022-06" db="EMBL/GenBank/DDBJ databases">
        <title>New Species of the Genus Actinoplanes, ActinopZanes ferrugineus.</title>
        <authorList>
            <person name="Ding P."/>
        </authorList>
    </citation>
    <scope>NUCLEOTIDE SEQUENCE [LARGE SCALE GENOMIC DNA]</scope>
    <source>
        <strain evidence="2 3">TRM88003</strain>
    </source>
</reference>
<proteinExistence type="predicted"/>
<feature type="signal peptide" evidence="1">
    <location>
        <begin position="1"/>
        <end position="28"/>
    </location>
</feature>
<evidence type="ECO:0000313" key="2">
    <source>
        <dbReference type="EMBL" id="MCO8269803.1"/>
    </source>
</evidence>
<gene>
    <name evidence="2" type="ORF">M1L60_04260</name>
</gene>
<sequence length="141" mass="15734">MNRITRLLAVAGLGLGTAVAIGAGPAQAAPATPQGAAQTATGGHYGYDDDEVVGYFRSRGACERVGRAGEWRDRWDDYDCDRVRFGHGRSGYVLRVDDWNDNWDNDNWYGGWYNGYRGGDYGWYNGGHRWNFGGNTIVFRR</sequence>
<keyword evidence="3" id="KW-1185">Reference proteome</keyword>
<dbReference type="Proteomes" id="UP001523369">
    <property type="component" value="Unassembled WGS sequence"/>
</dbReference>
<accession>A0ABT1DH31</accession>
<evidence type="ECO:0000256" key="1">
    <source>
        <dbReference type="SAM" id="SignalP"/>
    </source>
</evidence>
<feature type="chain" id="PRO_5045366613" evidence="1">
    <location>
        <begin position="29"/>
        <end position="141"/>
    </location>
</feature>
<name>A0ABT1DH31_9ACTN</name>